<organism evidence="1">
    <name type="scientific">marine sediment metagenome</name>
    <dbReference type="NCBI Taxonomy" id="412755"/>
    <lineage>
        <taxon>unclassified sequences</taxon>
        <taxon>metagenomes</taxon>
        <taxon>ecological metagenomes</taxon>
    </lineage>
</organism>
<proteinExistence type="predicted"/>
<dbReference type="InterPro" id="IPR036895">
    <property type="entry name" value="Uracil-DNA_glycosylase-like_sf"/>
</dbReference>
<protein>
    <submittedName>
        <fullName evidence="1">Uncharacterized protein</fullName>
    </submittedName>
</protein>
<accession>X1A8R7</accession>
<evidence type="ECO:0000313" key="1">
    <source>
        <dbReference type="EMBL" id="GAG78084.1"/>
    </source>
</evidence>
<dbReference type="Gene3D" id="3.40.470.10">
    <property type="entry name" value="Uracil-DNA glycosylase-like domain"/>
    <property type="match status" value="1"/>
</dbReference>
<sequence length="213" mass="23436">MVLEMRVNEYVVCSEFPCIDVRNECYVVPDVDLNPEDISIVLISEAAPADLDDYYYAVGDPHYQQTTVQAFTDAGADVNSIQDILDLGVYLTTAVKCGKTGYGIKAGTVKECSLLLEQELVLFPNMEAYLLMGDVAIKALNYIAKREGEGRVIMAGSTYKIRGGEYYYKGKRAFPSYTQSGPSYGIEKSKQRMIAEDIAAALKVVGVKGFSSR</sequence>
<dbReference type="SUPFAM" id="SSF52141">
    <property type="entry name" value="Uracil-DNA glycosylase-like"/>
    <property type="match status" value="1"/>
</dbReference>
<dbReference type="EMBL" id="BART01018791">
    <property type="protein sequence ID" value="GAG78084.1"/>
    <property type="molecule type" value="Genomic_DNA"/>
</dbReference>
<gene>
    <name evidence="1" type="ORF">S01H4_35357</name>
</gene>
<comment type="caution">
    <text evidence="1">The sequence shown here is derived from an EMBL/GenBank/DDBJ whole genome shotgun (WGS) entry which is preliminary data.</text>
</comment>
<reference evidence="1" key="1">
    <citation type="journal article" date="2014" name="Front. Microbiol.">
        <title>High frequency of phylogenetically diverse reductive dehalogenase-homologous genes in deep subseafloor sedimentary metagenomes.</title>
        <authorList>
            <person name="Kawai M."/>
            <person name="Futagami T."/>
            <person name="Toyoda A."/>
            <person name="Takaki Y."/>
            <person name="Nishi S."/>
            <person name="Hori S."/>
            <person name="Arai W."/>
            <person name="Tsubouchi T."/>
            <person name="Morono Y."/>
            <person name="Uchiyama I."/>
            <person name="Ito T."/>
            <person name="Fujiyama A."/>
            <person name="Inagaki F."/>
            <person name="Takami H."/>
        </authorList>
    </citation>
    <scope>NUCLEOTIDE SEQUENCE</scope>
    <source>
        <strain evidence="1">Expedition CK06-06</strain>
    </source>
</reference>
<name>X1A8R7_9ZZZZ</name>
<dbReference type="AlphaFoldDB" id="X1A8R7"/>